<gene>
    <name evidence="1" type="ORF">M5X16_25585</name>
    <name evidence="2" type="ORF">PC41400_08080</name>
</gene>
<keyword evidence="4" id="KW-1185">Reference proteome</keyword>
<dbReference type="Proteomes" id="UP000288943">
    <property type="component" value="Chromosome"/>
</dbReference>
<evidence type="ECO:0000313" key="1">
    <source>
        <dbReference type="EMBL" id="MCY9599135.1"/>
    </source>
</evidence>
<dbReference type="Proteomes" id="UP001527202">
    <property type="component" value="Unassembled WGS sequence"/>
</dbReference>
<name>A0A410WTG0_9BACL</name>
<dbReference type="KEGG" id="pchi:PC41400_08080"/>
<dbReference type="AlphaFoldDB" id="A0A410WTG0"/>
<proteinExistence type="predicted"/>
<organism evidence="2 3">
    <name type="scientific">Paenibacillus chitinolyticus</name>
    <dbReference type="NCBI Taxonomy" id="79263"/>
    <lineage>
        <taxon>Bacteria</taxon>
        <taxon>Bacillati</taxon>
        <taxon>Bacillota</taxon>
        <taxon>Bacilli</taxon>
        <taxon>Bacillales</taxon>
        <taxon>Paenibacillaceae</taxon>
        <taxon>Paenibacillus</taxon>
    </lineage>
</organism>
<dbReference type="OrthoDB" id="2396600at2"/>
<sequence>MPDFNSIKELQRYIQTKANLALKNEVATNTVEAMMKKIDEVVYDVYEPKVYEREKDHGGLTDPNNIRVQMINDDTVSIENIRSDGNRNVVEIVETGQGYYYSFDYTNKPRAFTGATRQELKTSKSHIKAMKLGLERQGIRTEQ</sequence>
<reference evidence="1 4" key="2">
    <citation type="submission" date="2022-05" db="EMBL/GenBank/DDBJ databases">
        <title>Genome Sequencing of Bee-Associated Microbes.</title>
        <authorList>
            <person name="Dunlap C."/>
        </authorList>
    </citation>
    <scope>NUCLEOTIDE SEQUENCE [LARGE SCALE GENOMIC DNA]</scope>
    <source>
        <strain evidence="1 4">NRRL B-23120</strain>
    </source>
</reference>
<evidence type="ECO:0000313" key="4">
    <source>
        <dbReference type="Proteomes" id="UP001527202"/>
    </source>
</evidence>
<accession>A0A410WTG0</accession>
<reference evidence="2 3" key="1">
    <citation type="submission" date="2018-01" db="EMBL/GenBank/DDBJ databases">
        <title>The whole genome sequencing and assembly of Paenibacillus chitinolyticus KCCM 41400 strain.</title>
        <authorList>
            <person name="Kim J.-Y."/>
            <person name="Park M.-K."/>
            <person name="Lee Y.-J."/>
            <person name="Yi H."/>
            <person name="Bahn Y.-S."/>
            <person name="Kim J.F."/>
            <person name="Lee D.-W."/>
        </authorList>
    </citation>
    <scope>NUCLEOTIDE SEQUENCE [LARGE SCALE GENOMIC DNA]</scope>
    <source>
        <strain evidence="2 3">KCCM 41400</strain>
    </source>
</reference>
<evidence type="ECO:0008006" key="5">
    <source>
        <dbReference type="Google" id="ProtNLM"/>
    </source>
</evidence>
<dbReference type="GeneID" id="95374768"/>
<dbReference type="EMBL" id="JAMDMJ010000039">
    <property type="protein sequence ID" value="MCY9599135.1"/>
    <property type="molecule type" value="Genomic_DNA"/>
</dbReference>
<dbReference type="RefSeq" id="WP_042229097.1">
    <property type="nucleotide sequence ID" value="NZ_CP026520.1"/>
</dbReference>
<dbReference type="EMBL" id="CP026520">
    <property type="protein sequence ID" value="QAV17624.1"/>
    <property type="molecule type" value="Genomic_DNA"/>
</dbReference>
<protein>
    <recommendedName>
        <fullName evidence="5">HK97 gp10 family phage protein</fullName>
    </recommendedName>
</protein>
<evidence type="ECO:0000313" key="3">
    <source>
        <dbReference type="Proteomes" id="UP000288943"/>
    </source>
</evidence>
<evidence type="ECO:0000313" key="2">
    <source>
        <dbReference type="EMBL" id="QAV17624.1"/>
    </source>
</evidence>